<sequence length="128" mass="13426">MTEKILIVEDNAVNRKLVEVILSKAGYAVLPAADAEQGIALARSAHPDLILMDIHLPGMDGLAATRLLKGESATRGIPIMALTALAMKGDEERILAAGCDAYLSKPIRHGALLEAVARFLQAGGKADA</sequence>
<protein>
    <submittedName>
        <fullName evidence="5">Response regulator</fullName>
    </submittedName>
</protein>
<comment type="caution">
    <text evidence="5">The sequence shown here is derived from an EMBL/GenBank/DDBJ whole genome shotgun (WGS) entry which is preliminary data.</text>
</comment>
<keyword evidence="2" id="KW-0902">Two-component regulatory system</keyword>
<dbReference type="AlphaFoldDB" id="A0A257SX03"/>
<gene>
    <name evidence="5" type="ORF">B7Z70_09900</name>
</gene>
<dbReference type="SMART" id="SM00448">
    <property type="entry name" value="REC"/>
    <property type="match status" value="1"/>
</dbReference>
<evidence type="ECO:0000259" key="4">
    <source>
        <dbReference type="PROSITE" id="PS50110"/>
    </source>
</evidence>
<dbReference type="GO" id="GO:0000160">
    <property type="term" value="P:phosphorelay signal transduction system"/>
    <property type="evidence" value="ECO:0007669"/>
    <property type="project" value="UniProtKB-KW"/>
</dbReference>
<dbReference type="InterPro" id="IPR001789">
    <property type="entry name" value="Sig_transdc_resp-reg_receiver"/>
</dbReference>
<organism evidence="5 6">
    <name type="scientific">Acidithiobacillus ferrivorans</name>
    <dbReference type="NCBI Taxonomy" id="160808"/>
    <lineage>
        <taxon>Bacteria</taxon>
        <taxon>Pseudomonadati</taxon>
        <taxon>Pseudomonadota</taxon>
        <taxon>Acidithiobacillia</taxon>
        <taxon>Acidithiobacillales</taxon>
        <taxon>Acidithiobacillaceae</taxon>
        <taxon>Acidithiobacillus</taxon>
    </lineage>
</organism>
<reference evidence="5 6" key="1">
    <citation type="submission" date="2017-03" db="EMBL/GenBank/DDBJ databases">
        <title>Lifting the veil on microbial sulfur biogeochemistry in mining wastewaters.</title>
        <authorList>
            <person name="Kantor R.S."/>
            <person name="Colenbrander Nelson T."/>
            <person name="Marshall S."/>
            <person name="Bennett D."/>
            <person name="Apte S."/>
            <person name="Camacho D."/>
            <person name="Thomas B.C."/>
            <person name="Warren L.A."/>
            <person name="Banfield J.F."/>
        </authorList>
    </citation>
    <scope>NUCLEOTIDE SEQUENCE [LARGE SCALE GENOMIC DNA]</scope>
    <source>
        <strain evidence="5">21-59-9</strain>
    </source>
</reference>
<feature type="domain" description="Response regulatory" evidence="4">
    <location>
        <begin position="4"/>
        <end position="120"/>
    </location>
</feature>
<dbReference type="PANTHER" id="PTHR45339">
    <property type="entry name" value="HYBRID SIGNAL TRANSDUCTION HISTIDINE KINASE J"/>
    <property type="match status" value="1"/>
</dbReference>
<dbReference type="EMBL" id="NCBC01000390">
    <property type="protein sequence ID" value="OYV77664.1"/>
    <property type="molecule type" value="Genomic_DNA"/>
</dbReference>
<dbReference type="SUPFAM" id="SSF52172">
    <property type="entry name" value="CheY-like"/>
    <property type="match status" value="1"/>
</dbReference>
<dbReference type="PANTHER" id="PTHR45339:SF1">
    <property type="entry name" value="HYBRID SIGNAL TRANSDUCTION HISTIDINE KINASE J"/>
    <property type="match status" value="1"/>
</dbReference>
<dbReference type="Proteomes" id="UP000216779">
    <property type="component" value="Unassembled WGS sequence"/>
</dbReference>
<dbReference type="InterPro" id="IPR011006">
    <property type="entry name" value="CheY-like_superfamily"/>
</dbReference>
<evidence type="ECO:0000256" key="2">
    <source>
        <dbReference type="ARBA" id="ARBA00023012"/>
    </source>
</evidence>
<evidence type="ECO:0000256" key="1">
    <source>
        <dbReference type="ARBA" id="ARBA00022553"/>
    </source>
</evidence>
<feature type="modified residue" description="4-aspartylphosphate" evidence="3">
    <location>
        <position position="53"/>
    </location>
</feature>
<evidence type="ECO:0000313" key="6">
    <source>
        <dbReference type="Proteomes" id="UP000216779"/>
    </source>
</evidence>
<keyword evidence="1 3" id="KW-0597">Phosphoprotein</keyword>
<evidence type="ECO:0000256" key="3">
    <source>
        <dbReference type="PROSITE-ProRule" id="PRU00169"/>
    </source>
</evidence>
<evidence type="ECO:0000313" key="5">
    <source>
        <dbReference type="EMBL" id="OYV77664.1"/>
    </source>
</evidence>
<accession>A0A257SX03</accession>
<proteinExistence type="predicted"/>
<dbReference type="Gene3D" id="3.40.50.2300">
    <property type="match status" value="1"/>
</dbReference>
<dbReference type="PROSITE" id="PS50110">
    <property type="entry name" value="RESPONSE_REGULATORY"/>
    <property type="match status" value="1"/>
</dbReference>
<dbReference type="Pfam" id="PF00072">
    <property type="entry name" value="Response_reg"/>
    <property type="match status" value="1"/>
</dbReference>
<name>A0A257SX03_9PROT</name>